<feature type="region of interest" description="Disordered" evidence="1">
    <location>
        <begin position="46"/>
        <end position="65"/>
    </location>
</feature>
<reference evidence="2" key="1">
    <citation type="journal article" date="2015" name="Nature">
        <title>Complex archaea that bridge the gap between prokaryotes and eukaryotes.</title>
        <authorList>
            <person name="Spang A."/>
            <person name="Saw J.H."/>
            <person name="Jorgensen S.L."/>
            <person name="Zaremba-Niedzwiedzka K."/>
            <person name="Martijn J."/>
            <person name="Lind A.E."/>
            <person name="van Eijk R."/>
            <person name="Schleper C."/>
            <person name="Guy L."/>
            <person name="Ettema T.J."/>
        </authorList>
    </citation>
    <scope>NUCLEOTIDE SEQUENCE</scope>
</reference>
<accession>A0A0F9N1V2</accession>
<dbReference type="EMBL" id="LAZR01003916">
    <property type="protein sequence ID" value="KKN13510.1"/>
    <property type="molecule type" value="Genomic_DNA"/>
</dbReference>
<name>A0A0F9N1V2_9ZZZZ</name>
<sequence length="65" mass="7811">MKFGKCPKCKDNKFLTKHSKTGQHRPPFRFLCRECHDLEHWFNSPKEKTNKKVQRGTPFGKHKKK</sequence>
<comment type="caution">
    <text evidence="2">The sequence shown here is derived from an EMBL/GenBank/DDBJ whole genome shotgun (WGS) entry which is preliminary data.</text>
</comment>
<evidence type="ECO:0000256" key="1">
    <source>
        <dbReference type="SAM" id="MobiDB-lite"/>
    </source>
</evidence>
<feature type="compositionally biased region" description="Basic residues" evidence="1">
    <location>
        <begin position="51"/>
        <end position="65"/>
    </location>
</feature>
<dbReference type="AlphaFoldDB" id="A0A0F9N1V2"/>
<gene>
    <name evidence="2" type="ORF">LCGC14_1005660</name>
</gene>
<protein>
    <submittedName>
        <fullName evidence="2">Uncharacterized protein</fullName>
    </submittedName>
</protein>
<evidence type="ECO:0000313" key="2">
    <source>
        <dbReference type="EMBL" id="KKN13510.1"/>
    </source>
</evidence>
<proteinExistence type="predicted"/>
<organism evidence="2">
    <name type="scientific">marine sediment metagenome</name>
    <dbReference type="NCBI Taxonomy" id="412755"/>
    <lineage>
        <taxon>unclassified sequences</taxon>
        <taxon>metagenomes</taxon>
        <taxon>ecological metagenomes</taxon>
    </lineage>
</organism>